<dbReference type="Proteomes" id="UP000241848">
    <property type="component" value="Unassembled WGS sequence"/>
</dbReference>
<evidence type="ECO:0008006" key="3">
    <source>
        <dbReference type="Google" id="ProtNLM"/>
    </source>
</evidence>
<organism evidence="1 2">
    <name type="scientific">Sulfobacillus acidophilus</name>
    <dbReference type="NCBI Taxonomy" id="53633"/>
    <lineage>
        <taxon>Bacteria</taxon>
        <taxon>Bacillati</taxon>
        <taxon>Bacillota</taxon>
        <taxon>Clostridia</taxon>
        <taxon>Eubacteriales</taxon>
        <taxon>Clostridiales Family XVII. Incertae Sedis</taxon>
        <taxon>Sulfobacillus</taxon>
    </lineage>
</organism>
<evidence type="ECO:0000313" key="2">
    <source>
        <dbReference type="Proteomes" id="UP000241848"/>
    </source>
</evidence>
<evidence type="ECO:0000313" key="1">
    <source>
        <dbReference type="EMBL" id="PSR22844.1"/>
    </source>
</evidence>
<proteinExistence type="predicted"/>
<name>A0A2T2WKR8_9FIRM</name>
<reference evidence="1 2" key="1">
    <citation type="journal article" date="2014" name="BMC Genomics">
        <title>Comparison of environmental and isolate Sulfobacillus genomes reveals diverse carbon, sulfur, nitrogen, and hydrogen metabolisms.</title>
        <authorList>
            <person name="Justice N.B."/>
            <person name="Norman A."/>
            <person name="Brown C.T."/>
            <person name="Singh A."/>
            <person name="Thomas B.C."/>
            <person name="Banfield J.F."/>
        </authorList>
    </citation>
    <scope>NUCLEOTIDE SEQUENCE [LARGE SCALE GENOMIC DNA]</scope>
    <source>
        <strain evidence="1">AMDSBA3</strain>
    </source>
</reference>
<protein>
    <recommendedName>
        <fullName evidence="3">DUF2953 domain-containing protein</fullName>
    </recommendedName>
</protein>
<dbReference type="AlphaFoldDB" id="A0A2T2WKR8"/>
<gene>
    <name evidence="1" type="ORF">C7B45_05070</name>
</gene>
<accession>A0A2T2WKR8</accession>
<sequence>MDLGAFGVAALLFILTMWGISKPFWLTFTWTVENCRVNLQVCVDYSAIHRHRSWQLPVKSVLQASPPALPMNWSGHAIDRACWALTVLSRLTQHLFERMQVVRFDLRCRVGLANAAQTALWTAQLAEAASAWIALKISPRAQTTPTFEIEPIWDGSAFLCNFTSIIQLRLSDIILAMISGLVGPSRGGVWYGKLQRRRA</sequence>
<comment type="caution">
    <text evidence="1">The sequence shown here is derived from an EMBL/GenBank/DDBJ whole genome shotgun (WGS) entry which is preliminary data.</text>
</comment>
<dbReference type="EMBL" id="PXYV01000011">
    <property type="protein sequence ID" value="PSR22844.1"/>
    <property type="molecule type" value="Genomic_DNA"/>
</dbReference>